<feature type="signal peptide" evidence="1">
    <location>
        <begin position="1"/>
        <end position="22"/>
    </location>
</feature>
<evidence type="ECO:0000256" key="1">
    <source>
        <dbReference type="SAM" id="SignalP"/>
    </source>
</evidence>
<dbReference type="EMBL" id="GAMD01000785">
    <property type="protein sequence ID" value="JAB00806.1"/>
    <property type="molecule type" value="mRNA"/>
</dbReference>
<evidence type="ECO:0000313" key="2">
    <source>
        <dbReference type="EMBL" id="JAB00806.1"/>
    </source>
</evidence>
<proteinExistence type="evidence at transcript level"/>
<reference evidence="2" key="1">
    <citation type="submission" date="2013-07" db="EMBL/GenBank/DDBJ databases">
        <title>Transcriptome sequencing and developmental regulation of gene expression in Anopheles aquasalis.</title>
        <authorList>
            <consortium name="Brazilian Malaria Network (MCT/CNPq/MS/SCTIE/DECIT/PRONEX 555648/2009-5) and Research Network on Bioactive Molecules from Arthropod Vectors (NAP-MOBIARVE"/>
            <consortium name="University of Sao Paulo)"/>
            <person name="Marinotti O."/>
            <person name="Ribeiro J.M.C."/>
            <person name="Costa-da-Silva A.L."/>
            <person name="Silva M.C.P."/>
            <person name="Lopes A.R."/>
            <person name="Barros M.S."/>
            <person name="Sa-Nunes A."/>
            <person name="Konjin B.B."/>
            <person name="Carvalho E."/>
            <person name="Suesdek L."/>
            <person name="Silva-Neto M.A.C."/>
            <person name="Capurro M.L."/>
        </authorList>
    </citation>
    <scope>NUCLEOTIDE SEQUENCE</scope>
    <source>
        <tissue evidence="2">Whole body</tissue>
    </source>
</reference>
<accession>T1DR65</accession>
<organism evidence="2">
    <name type="scientific">Anopheles aquasalis</name>
    <name type="common">Malaria mosquito</name>
    <dbReference type="NCBI Taxonomy" id="42839"/>
    <lineage>
        <taxon>Eukaryota</taxon>
        <taxon>Metazoa</taxon>
        <taxon>Ecdysozoa</taxon>
        <taxon>Arthropoda</taxon>
        <taxon>Hexapoda</taxon>
        <taxon>Insecta</taxon>
        <taxon>Pterygota</taxon>
        <taxon>Neoptera</taxon>
        <taxon>Endopterygota</taxon>
        <taxon>Diptera</taxon>
        <taxon>Nematocera</taxon>
        <taxon>Culicoidea</taxon>
        <taxon>Culicidae</taxon>
        <taxon>Anophelinae</taxon>
        <taxon>Anopheles</taxon>
    </lineage>
</organism>
<sequence>GAMNRLLLLLFCLWFSGELTLQQPLEQPMMAMVEAEKGDRPIPRIYNTPPEPPVKVLREAGPITERESMQHGDDGVDDGLQQSESYTYRFYRPLYYPGVYYSYYPRYRWYRPYYYHDWWYY</sequence>
<keyword evidence="1" id="KW-0732">Signal</keyword>
<feature type="non-terminal residue" evidence="2">
    <location>
        <position position="1"/>
    </location>
</feature>
<name>T1DR65_ANOAQ</name>
<protein>
    <submittedName>
        <fullName evidence="2">Putative secreted protein</fullName>
    </submittedName>
</protein>
<dbReference type="AlphaFoldDB" id="T1DR65"/>
<feature type="chain" id="PRO_5004586979" evidence="1">
    <location>
        <begin position="23"/>
        <end position="121"/>
    </location>
</feature>
<dbReference type="VEuPathDB" id="VectorBase:AAQUA_007969"/>